<keyword evidence="4" id="KW-1185">Reference proteome</keyword>
<dbReference type="OrthoDB" id="846204at2759"/>
<keyword evidence="1" id="KW-0812">Transmembrane</keyword>
<keyword evidence="1" id="KW-1133">Transmembrane helix</keyword>
<gene>
    <name evidence="3" type="ORF">HHK36_016283</name>
    <name evidence="2" type="ORF">HHK36_032903</name>
</gene>
<organism evidence="3 4">
    <name type="scientific">Tetracentron sinense</name>
    <name type="common">Spur-leaf</name>
    <dbReference type="NCBI Taxonomy" id="13715"/>
    <lineage>
        <taxon>Eukaryota</taxon>
        <taxon>Viridiplantae</taxon>
        <taxon>Streptophyta</taxon>
        <taxon>Embryophyta</taxon>
        <taxon>Tracheophyta</taxon>
        <taxon>Spermatophyta</taxon>
        <taxon>Magnoliopsida</taxon>
        <taxon>Trochodendrales</taxon>
        <taxon>Trochodendraceae</taxon>
        <taxon>Tetracentron</taxon>
    </lineage>
</organism>
<dbReference type="EMBL" id="JABCRI010001020">
    <property type="protein sequence ID" value="KAF8365093.1"/>
    <property type="molecule type" value="Genomic_DNA"/>
</dbReference>
<feature type="transmembrane region" description="Helical" evidence="1">
    <location>
        <begin position="6"/>
        <end position="22"/>
    </location>
</feature>
<evidence type="ECO:0000313" key="4">
    <source>
        <dbReference type="Proteomes" id="UP000655225"/>
    </source>
</evidence>
<dbReference type="Proteomes" id="UP000655225">
    <property type="component" value="Unassembled WGS sequence"/>
</dbReference>
<accession>A0A834YZE0</accession>
<name>A0A834YZE0_TETSI</name>
<dbReference type="OMA" id="TSIENFM"/>
<sequence length="77" mass="8591">MALGTLYVTVPAFAAAIGIYYFDRNHSKPKHLEAGYQAYMEKLVAVAKSKEGMKNTQMPKVALEFDGLHCFETLVVH</sequence>
<proteinExistence type="predicted"/>
<dbReference type="AlphaFoldDB" id="A0A834YZE0"/>
<reference evidence="3 4" key="1">
    <citation type="submission" date="2020-04" db="EMBL/GenBank/DDBJ databases">
        <title>Plant Genome Project.</title>
        <authorList>
            <person name="Zhang R.-G."/>
        </authorList>
    </citation>
    <scope>NUCLEOTIDE SEQUENCE [LARGE SCALE GENOMIC DNA]</scope>
    <source>
        <strain evidence="3">YNK0</strain>
        <tissue evidence="3">Leaf</tissue>
    </source>
</reference>
<evidence type="ECO:0000313" key="2">
    <source>
        <dbReference type="EMBL" id="KAF8365093.1"/>
    </source>
</evidence>
<keyword evidence="1" id="KW-0472">Membrane</keyword>
<dbReference type="EMBL" id="JABCRI010000011">
    <property type="protein sequence ID" value="KAF8397370.1"/>
    <property type="molecule type" value="Genomic_DNA"/>
</dbReference>
<evidence type="ECO:0000256" key="1">
    <source>
        <dbReference type="SAM" id="Phobius"/>
    </source>
</evidence>
<protein>
    <submittedName>
        <fullName evidence="3">Uncharacterized protein</fullName>
    </submittedName>
</protein>
<evidence type="ECO:0000313" key="3">
    <source>
        <dbReference type="EMBL" id="KAF8397370.1"/>
    </source>
</evidence>
<comment type="caution">
    <text evidence="3">The sequence shown here is derived from an EMBL/GenBank/DDBJ whole genome shotgun (WGS) entry which is preliminary data.</text>
</comment>